<protein>
    <submittedName>
        <fullName evidence="1">Uncharacterized protein</fullName>
    </submittedName>
</protein>
<keyword evidence="2" id="KW-1185">Reference proteome</keyword>
<accession>A0ABP0M3L4</accession>
<gene>
    <name evidence="1" type="ORF">CCMP2556_LOCUS23976</name>
</gene>
<reference evidence="1 2" key="1">
    <citation type="submission" date="2024-02" db="EMBL/GenBank/DDBJ databases">
        <authorList>
            <person name="Chen Y."/>
            <person name="Shah S."/>
            <person name="Dougan E. K."/>
            <person name="Thang M."/>
            <person name="Chan C."/>
        </authorList>
    </citation>
    <scope>NUCLEOTIDE SEQUENCE [LARGE SCALE GENOMIC DNA]</scope>
</reference>
<proteinExistence type="predicted"/>
<evidence type="ECO:0000313" key="1">
    <source>
        <dbReference type="EMBL" id="CAK9046064.1"/>
    </source>
</evidence>
<dbReference type="EMBL" id="CAXAMN010015557">
    <property type="protein sequence ID" value="CAK9046064.1"/>
    <property type="molecule type" value="Genomic_DNA"/>
</dbReference>
<comment type="caution">
    <text evidence="1">The sequence shown here is derived from an EMBL/GenBank/DDBJ whole genome shotgun (WGS) entry which is preliminary data.</text>
</comment>
<name>A0ABP0M3L4_9DINO</name>
<organism evidence="1 2">
    <name type="scientific">Durusdinium trenchii</name>
    <dbReference type="NCBI Taxonomy" id="1381693"/>
    <lineage>
        <taxon>Eukaryota</taxon>
        <taxon>Sar</taxon>
        <taxon>Alveolata</taxon>
        <taxon>Dinophyceae</taxon>
        <taxon>Suessiales</taxon>
        <taxon>Symbiodiniaceae</taxon>
        <taxon>Durusdinium</taxon>
    </lineage>
</organism>
<sequence length="171" mass="18578">MEQCLHQLQTGRVTICPCLMSQDLQILAAAPPRPVASNRLNGQRLDSELSVGGKAVCLLQRAIQHWKNQTAEGQRAYVVLLEEELLQMKGSDGSGFSTKQLRSILRRAVAALSPPRLRAASTEASERHNDWVHVERDLLARFFAGGLGNSGTPQGVCATIMQGESCQSSPT</sequence>
<evidence type="ECO:0000313" key="2">
    <source>
        <dbReference type="Proteomes" id="UP001642484"/>
    </source>
</evidence>
<dbReference type="Proteomes" id="UP001642484">
    <property type="component" value="Unassembled WGS sequence"/>
</dbReference>